<protein>
    <recommendedName>
        <fullName evidence="3">Translation initiation factor IF-2</fullName>
    </recommendedName>
</protein>
<evidence type="ECO:0000313" key="2">
    <source>
        <dbReference type="Proteomes" id="UP000325289"/>
    </source>
</evidence>
<gene>
    <name evidence="1" type="ORF">SAMN04515678_102188</name>
</gene>
<keyword evidence="2" id="KW-1185">Reference proteome</keyword>
<accession>A0A1I1UF58</accession>
<proteinExistence type="predicted"/>
<evidence type="ECO:0008006" key="3">
    <source>
        <dbReference type="Google" id="ProtNLM"/>
    </source>
</evidence>
<organism evidence="1 2">
    <name type="scientific">Roseivivax sediminis</name>
    <dbReference type="NCBI Taxonomy" id="936889"/>
    <lineage>
        <taxon>Bacteria</taxon>
        <taxon>Pseudomonadati</taxon>
        <taxon>Pseudomonadota</taxon>
        <taxon>Alphaproteobacteria</taxon>
        <taxon>Rhodobacterales</taxon>
        <taxon>Roseobacteraceae</taxon>
        <taxon>Roseivivax</taxon>
    </lineage>
</organism>
<dbReference type="AlphaFoldDB" id="A0A1I1UF58"/>
<reference evidence="1 2" key="1">
    <citation type="submission" date="2016-10" db="EMBL/GenBank/DDBJ databases">
        <authorList>
            <person name="Varghese N."/>
            <person name="Submissions S."/>
        </authorList>
    </citation>
    <scope>NUCLEOTIDE SEQUENCE [LARGE SCALE GENOMIC DNA]</scope>
    <source>
        <strain evidence="2">YIM D21,KCTC 23444,ACCC 10710</strain>
    </source>
</reference>
<sequence length="44" mass="4696">MLQTIVLGSCISVQGMVERKLPDGRLVVRVGQRLFTGLPVIGSA</sequence>
<dbReference type="EMBL" id="FOMS01000002">
    <property type="protein sequence ID" value="SFD66590.1"/>
    <property type="molecule type" value="Genomic_DNA"/>
</dbReference>
<dbReference type="Proteomes" id="UP000325289">
    <property type="component" value="Unassembled WGS sequence"/>
</dbReference>
<name>A0A1I1UF58_9RHOB</name>
<dbReference type="RefSeq" id="WP_262504488.1">
    <property type="nucleotide sequence ID" value="NZ_FOMS01000002.1"/>
</dbReference>
<evidence type="ECO:0000313" key="1">
    <source>
        <dbReference type="EMBL" id="SFD66590.1"/>
    </source>
</evidence>